<gene>
    <name evidence="1" type="ORF">H2O64_19855</name>
</gene>
<keyword evidence="2" id="KW-1185">Reference proteome</keyword>
<sequence length="445" mass="48284">MKQTLETLKSYFETGDKPTQAEYEDLLDSLVHKDNITDANTVFIDVLHGDDATAGIENRNKPFQTIDAAITAFEAKKPRTTELTSYEHSFLTIALVSTGTYPINGLLPQRNIHFSSNEICTIDLTDNINEVITGVEAGTYYKYLFSLKNGTLLNNSENKISGSYLIFEGEFDVLENYGAAYSLNGLGNFIVYQANVTYKLLKGRGSVFSTRNSNVSNTFKGDIESVGGDLMINNEGTGTNYFDFDNAEGTHKVSLVKSGLSNRSYVNFGKHKPNVSSEIMKIGTLGKIFINFKSNAEVYGSFNAGETHLAGSKVTVNASLARLQGKLFFDNLSVVSTTNLCSVISGGAQFFIKDSHLEVASSLVAIETNTAFNTDSLVFIGHNTVYQTGTPGSNLVTKYATANPTNFSSKVELQNSLITNGVLNTTITGNSDSIATLTIGTTNTY</sequence>
<accession>A0ABR7QEH6</accession>
<evidence type="ECO:0000313" key="1">
    <source>
        <dbReference type="EMBL" id="MBC8756937.1"/>
    </source>
</evidence>
<evidence type="ECO:0000313" key="2">
    <source>
        <dbReference type="Proteomes" id="UP000619238"/>
    </source>
</evidence>
<dbReference type="RefSeq" id="WP_187563981.1">
    <property type="nucleotide sequence ID" value="NZ_JACGWS010000015.1"/>
</dbReference>
<reference evidence="1 2" key="1">
    <citation type="submission" date="2020-07" db="EMBL/GenBank/DDBJ databases">
        <title>Description of Kordia aestuariivivens sp. nov., isolated from a tidal flat.</title>
        <authorList>
            <person name="Park S."/>
            <person name="Yoon J.-H."/>
        </authorList>
    </citation>
    <scope>NUCLEOTIDE SEQUENCE [LARGE SCALE GENOMIC DNA]</scope>
    <source>
        <strain evidence="1 2">YSTF-M3</strain>
    </source>
</reference>
<comment type="caution">
    <text evidence="1">The sequence shown here is derived from an EMBL/GenBank/DDBJ whole genome shotgun (WGS) entry which is preliminary data.</text>
</comment>
<proteinExistence type="predicted"/>
<name>A0ABR7QEH6_9FLAO</name>
<protein>
    <submittedName>
        <fullName evidence="1">Uncharacterized protein</fullName>
    </submittedName>
</protein>
<organism evidence="1 2">
    <name type="scientific">Kordia aestuariivivens</name>
    <dbReference type="NCBI Taxonomy" id="2759037"/>
    <lineage>
        <taxon>Bacteria</taxon>
        <taxon>Pseudomonadati</taxon>
        <taxon>Bacteroidota</taxon>
        <taxon>Flavobacteriia</taxon>
        <taxon>Flavobacteriales</taxon>
        <taxon>Flavobacteriaceae</taxon>
        <taxon>Kordia</taxon>
    </lineage>
</organism>
<dbReference type="EMBL" id="JACGWS010000015">
    <property type="protein sequence ID" value="MBC8756937.1"/>
    <property type="molecule type" value="Genomic_DNA"/>
</dbReference>
<dbReference type="Proteomes" id="UP000619238">
    <property type="component" value="Unassembled WGS sequence"/>
</dbReference>